<feature type="domain" description="GFO/IDH/MocA-like oxidoreductase" evidence="2">
    <location>
        <begin position="132"/>
        <end position="265"/>
    </location>
</feature>
<dbReference type="Gene3D" id="3.30.360.10">
    <property type="entry name" value="Dihydrodipicolinate Reductase, domain 2"/>
    <property type="match status" value="1"/>
</dbReference>
<dbReference type="SUPFAM" id="SSF51735">
    <property type="entry name" value="NAD(P)-binding Rossmann-fold domains"/>
    <property type="match status" value="1"/>
</dbReference>
<evidence type="ECO:0000259" key="1">
    <source>
        <dbReference type="Pfam" id="PF01408"/>
    </source>
</evidence>
<name>A0A251WY40_9RHOB</name>
<dbReference type="Pfam" id="PF01408">
    <property type="entry name" value="GFO_IDH_MocA"/>
    <property type="match status" value="1"/>
</dbReference>
<dbReference type="AlphaFoldDB" id="A0A251WY40"/>
<dbReference type="Gene3D" id="3.40.50.720">
    <property type="entry name" value="NAD(P)-binding Rossmann-like Domain"/>
    <property type="match status" value="1"/>
</dbReference>
<comment type="caution">
    <text evidence="3">The sequence shown here is derived from an EMBL/GenBank/DDBJ whole genome shotgun (WGS) entry which is preliminary data.</text>
</comment>
<gene>
    <name evidence="3" type="ORF">BVC71_05795</name>
</gene>
<dbReference type="EMBL" id="MSPP01000002">
    <property type="protein sequence ID" value="OUD09367.1"/>
    <property type="molecule type" value="Genomic_DNA"/>
</dbReference>
<dbReference type="PANTHER" id="PTHR43377">
    <property type="entry name" value="BILIVERDIN REDUCTASE A"/>
    <property type="match status" value="1"/>
</dbReference>
<dbReference type="Proteomes" id="UP000194664">
    <property type="component" value="Unassembled WGS sequence"/>
</dbReference>
<reference evidence="3 4" key="1">
    <citation type="submission" date="2016-12" db="EMBL/GenBank/DDBJ databases">
        <title>The draft genome sequence of HSLHS2.</title>
        <authorList>
            <person name="Hu D."/>
            <person name="Wang L."/>
            <person name="Shao Z."/>
        </authorList>
    </citation>
    <scope>NUCLEOTIDE SEQUENCE [LARGE SCALE GENOMIC DNA]</scope>
    <source>
        <strain evidence="3">MCCC 1A06712</strain>
    </source>
</reference>
<dbReference type="InterPro" id="IPR000683">
    <property type="entry name" value="Gfo/Idh/MocA-like_OxRdtase_N"/>
</dbReference>
<dbReference type="InterPro" id="IPR055170">
    <property type="entry name" value="GFO_IDH_MocA-like_dom"/>
</dbReference>
<dbReference type="RefSeq" id="WP_086450719.1">
    <property type="nucleotide sequence ID" value="NZ_MSPP01000002.1"/>
</dbReference>
<sequence length="347" mass="37175">MTNEIARIAVVGAGLIGQRHCRAVQIADGATLSAVVDPSDEGRAFADSIGVTWFAELSDMIAAGAADGVLLATPNTLHAAGANMCIDAALPVLIEKPIFTDIAEGRDILQRADAKGVPVAAGHHRRHNPLIARAKQSIDDGDIGQIVSVQCSTWFMKPDYYYDVDWRRRKGAGPIYLNLIHDIDLLQFLCGPITEVRAIESNAVRNNEVEDTAVVLLRFENGALGTVNVSDTIVAPISWELTARENPAYPATNEACYWIGGTNGSLSLPQLGLWTDNGAQSWWQPISQVKLIHGFDDPLVRQAAQFAKVIRGTATPVVTGKDGLAALSVINAVKEAAQTGQVVDPRL</sequence>
<accession>A0A251WY40</accession>
<dbReference type="Pfam" id="PF22725">
    <property type="entry name" value="GFO_IDH_MocA_C3"/>
    <property type="match status" value="1"/>
</dbReference>
<dbReference type="PANTHER" id="PTHR43377:SF8">
    <property type="entry name" value="BLR3664 PROTEIN"/>
    <property type="match status" value="1"/>
</dbReference>
<organism evidence="3 4">
    <name type="scientific">Marivivens niveibacter</name>
    <dbReference type="NCBI Taxonomy" id="1930667"/>
    <lineage>
        <taxon>Bacteria</taxon>
        <taxon>Pseudomonadati</taxon>
        <taxon>Pseudomonadota</taxon>
        <taxon>Alphaproteobacteria</taxon>
        <taxon>Rhodobacterales</taxon>
        <taxon>Paracoccaceae</taxon>
        <taxon>Marivivens group</taxon>
        <taxon>Marivivens</taxon>
    </lineage>
</organism>
<dbReference type="OrthoDB" id="9792935at2"/>
<feature type="domain" description="Gfo/Idh/MocA-like oxidoreductase N-terminal" evidence="1">
    <location>
        <begin position="7"/>
        <end position="123"/>
    </location>
</feature>
<dbReference type="GO" id="GO:0000166">
    <property type="term" value="F:nucleotide binding"/>
    <property type="evidence" value="ECO:0007669"/>
    <property type="project" value="InterPro"/>
</dbReference>
<evidence type="ECO:0000313" key="4">
    <source>
        <dbReference type="Proteomes" id="UP000194664"/>
    </source>
</evidence>
<dbReference type="InterPro" id="IPR051450">
    <property type="entry name" value="Gfo/Idh/MocA_Oxidoreductases"/>
</dbReference>
<evidence type="ECO:0000313" key="3">
    <source>
        <dbReference type="EMBL" id="OUD09367.1"/>
    </source>
</evidence>
<keyword evidence="4" id="KW-1185">Reference proteome</keyword>
<dbReference type="InterPro" id="IPR036291">
    <property type="entry name" value="NAD(P)-bd_dom_sf"/>
</dbReference>
<protein>
    <submittedName>
        <fullName evidence="3">Oxidoreductase</fullName>
    </submittedName>
</protein>
<evidence type="ECO:0000259" key="2">
    <source>
        <dbReference type="Pfam" id="PF22725"/>
    </source>
</evidence>
<dbReference type="SUPFAM" id="SSF55347">
    <property type="entry name" value="Glyceraldehyde-3-phosphate dehydrogenase-like, C-terminal domain"/>
    <property type="match status" value="1"/>
</dbReference>
<proteinExistence type="predicted"/>